<feature type="repeat" description="WD" evidence="4">
    <location>
        <begin position="622"/>
        <end position="661"/>
    </location>
</feature>
<dbReference type="InterPro" id="IPR001680">
    <property type="entry name" value="WD40_rpt"/>
</dbReference>
<feature type="compositionally biased region" description="Low complexity" evidence="5">
    <location>
        <begin position="363"/>
        <end position="372"/>
    </location>
</feature>
<feature type="compositionally biased region" description="Polar residues" evidence="5">
    <location>
        <begin position="68"/>
        <end position="79"/>
    </location>
</feature>
<accession>A0A409VKG5</accession>
<dbReference type="InterPro" id="IPR015943">
    <property type="entry name" value="WD40/YVTN_repeat-like_dom_sf"/>
</dbReference>
<feature type="region of interest" description="Disordered" evidence="5">
    <location>
        <begin position="1"/>
        <end position="84"/>
    </location>
</feature>
<evidence type="ECO:0000256" key="4">
    <source>
        <dbReference type="PROSITE-ProRule" id="PRU00221"/>
    </source>
</evidence>
<feature type="repeat" description="WD" evidence="4">
    <location>
        <begin position="540"/>
        <end position="579"/>
    </location>
</feature>
<feature type="repeat" description="WD" evidence="4">
    <location>
        <begin position="474"/>
        <end position="515"/>
    </location>
</feature>
<dbReference type="Proteomes" id="UP000284706">
    <property type="component" value="Unassembled WGS sequence"/>
</dbReference>
<name>A0A409VKG5_9AGAR</name>
<evidence type="ECO:0000256" key="5">
    <source>
        <dbReference type="SAM" id="MobiDB-lite"/>
    </source>
</evidence>
<evidence type="ECO:0000256" key="2">
    <source>
        <dbReference type="ARBA" id="ARBA00022574"/>
    </source>
</evidence>
<dbReference type="InterPro" id="IPR020472">
    <property type="entry name" value="WD40_PAC1"/>
</dbReference>
<dbReference type="InterPro" id="IPR036047">
    <property type="entry name" value="F-box-like_dom_sf"/>
</dbReference>
<dbReference type="EMBL" id="NHYE01005623">
    <property type="protein sequence ID" value="PPQ66728.1"/>
    <property type="molecule type" value="Genomic_DNA"/>
</dbReference>
<dbReference type="Pfam" id="PF12937">
    <property type="entry name" value="F-box-like"/>
    <property type="match status" value="1"/>
</dbReference>
<reference evidence="7 8" key="1">
    <citation type="journal article" date="2018" name="Evol. Lett.">
        <title>Horizontal gene cluster transfer increased hallucinogenic mushroom diversity.</title>
        <authorList>
            <person name="Reynolds H.T."/>
            <person name="Vijayakumar V."/>
            <person name="Gluck-Thaler E."/>
            <person name="Korotkin H.B."/>
            <person name="Matheny P.B."/>
            <person name="Slot J.C."/>
        </authorList>
    </citation>
    <scope>NUCLEOTIDE SEQUENCE [LARGE SCALE GENOMIC DNA]</scope>
    <source>
        <strain evidence="7 8">SRW20</strain>
    </source>
</reference>
<keyword evidence="8" id="KW-1185">Reference proteome</keyword>
<dbReference type="GO" id="GO:0005634">
    <property type="term" value="C:nucleus"/>
    <property type="evidence" value="ECO:0007669"/>
    <property type="project" value="TreeGrafter"/>
</dbReference>
<feature type="repeat" description="WD" evidence="4">
    <location>
        <begin position="451"/>
        <end position="473"/>
    </location>
</feature>
<dbReference type="Gene3D" id="2.130.10.10">
    <property type="entry name" value="YVTN repeat-like/Quinoprotein amine dehydrogenase"/>
    <property type="match status" value="3"/>
</dbReference>
<evidence type="ECO:0000313" key="7">
    <source>
        <dbReference type="EMBL" id="PPQ66728.1"/>
    </source>
</evidence>
<dbReference type="PANTHER" id="PTHR19849">
    <property type="entry name" value="PHOSPHOLIPASE A-2-ACTIVATING PROTEIN"/>
    <property type="match status" value="1"/>
</dbReference>
<dbReference type="PROSITE" id="PS50181">
    <property type="entry name" value="FBOX"/>
    <property type="match status" value="1"/>
</dbReference>
<dbReference type="SUPFAM" id="SSF50978">
    <property type="entry name" value="WD40 repeat-like"/>
    <property type="match status" value="1"/>
</dbReference>
<gene>
    <name evidence="7" type="ORF">CVT26_009529</name>
</gene>
<dbReference type="GO" id="GO:0043130">
    <property type="term" value="F:ubiquitin binding"/>
    <property type="evidence" value="ECO:0007669"/>
    <property type="project" value="TreeGrafter"/>
</dbReference>
<feature type="compositionally biased region" description="Basic and acidic residues" evidence="5">
    <location>
        <begin position="311"/>
        <end position="320"/>
    </location>
</feature>
<dbReference type="GO" id="GO:0005737">
    <property type="term" value="C:cytoplasm"/>
    <property type="evidence" value="ECO:0007669"/>
    <property type="project" value="TreeGrafter"/>
</dbReference>
<evidence type="ECO:0000256" key="3">
    <source>
        <dbReference type="ARBA" id="ARBA00022737"/>
    </source>
</evidence>
<dbReference type="CDD" id="cd00200">
    <property type="entry name" value="WD40"/>
    <property type="match status" value="1"/>
</dbReference>
<keyword evidence="1" id="KW-0963">Cytoplasm</keyword>
<dbReference type="PANTHER" id="PTHR19849:SF0">
    <property type="entry name" value="PHOSPHOLIPASE A-2-ACTIVATING PROTEIN"/>
    <property type="match status" value="1"/>
</dbReference>
<keyword evidence="3" id="KW-0677">Repeat</keyword>
<dbReference type="InterPro" id="IPR001810">
    <property type="entry name" value="F-box_dom"/>
</dbReference>
<feature type="region of interest" description="Disordered" evidence="5">
    <location>
        <begin position="299"/>
        <end position="341"/>
    </location>
</feature>
<dbReference type="PRINTS" id="PR00320">
    <property type="entry name" value="GPROTEINBRPT"/>
</dbReference>
<feature type="region of interest" description="Disordered" evidence="5">
    <location>
        <begin position="363"/>
        <end position="426"/>
    </location>
</feature>
<feature type="region of interest" description="Disordered" evidence="5">
    <location>
        <begin position="707"/>
        <end position="727"/>
    </location>
</feature>
<keyword evidence="2 4" id="KW-0853">WD repeat</keyword>
<dbReference type="InterPro" id="IPR036322">
    <property type="entry name" value="WD40_repeat_dom_sf"/>
</dbReference>
<dbReference type="InterPro" id="IPR019775">
    <property type="entry name" value="WD40_repeat_CS"/>
</dbReference>
<dbReference type="PROSITE" id="PS00678">
    <property type="entry name" value="WD_REPEATS_1"/>
    <property type="match status" value="2"/>
</dbReference>
<dbReference type="OrthoDB" id="190105at2759"/>
<dbReference type="SUPFAM" id="SSF81383">
    <property type="entry name" value="F-box domain"/>
    <property type="match status" value="1"/>
</dbReference>
<proteinExistence type="predicted"/>
<dbReference type="Pfam" id="PF00400">
    <property type="entry name" value="WD40"/>
    <property type="match status" value="5"/>
</dbReference>
<comment type="caution">
    <text evidence="7">The sequence shown here is derived from an EMBL/GenBank/DDBJ whole genome shotgun (WGS) entry which is preliminary data.</text>
</comment>
<dbReference type="SMART" id="SM00256">
    <property type="entry name" value="FBOX"/>
    <property type="match status" value="1"/>
</dbReference>
<evidence type="ECO:0000259" key="6">
    <source>
        <dbReference type="PROSITE" id="PS50181"/>
    </source>
</evidence>
<dbReference type="AlphaFoldDB" id="A0A409VKG5"/>
<dbReference type="GO" id="GO:0043161">
    <property type="term" value="P:proteasome-mediated ubiquitin-dependent protein catabolic process"/>
    <property type="evidence" value="ECO:0007669"/>
    <property type="project" value="TreeGrafter"/>
</dbReference>
<feature type="compositionally biased region" description="Polar residues" evidence="5">
    <location>
        <begin position="716"/>
        <end position="727"/>
    </location>
</feature>
<feature type="domain" description="F-box" evidence="6">
    <location>
        <begin position="115"/>
        <end position="162"/>
    </location>
</feature>
<dbReference type="GO" id="GO:0010992">
    <property type="term" value="P:ubiquitin recycling"/>
    <property type="evidence" value="ECO:0007669"/>
    <property type="project" value="TreeGrafter"/>
</dbReference>
<dbReference type="PROSITE" id="PS50294">
    <property type="entry name" value="WD_REPEATS_REGION"/>
    <property type="match status" value="3"/>
</dbReference>
<dbReference type="PROSITE" id="PS50082">
    <property type="entry name" value="WD_REPEATS_2"/>
    <property type="match status" value="5"/>
</dbReference>
<protein>
    <recommendedName>
        <fullName evidence="6">F-box domain-containing protein</fullName>
    </recommendedName>
</protein>
<dbReference type="SMART" id="SM00320">
    <property type="entry name" value="WD40"/>
    <property type="match status" value="6"/>
</dbReference>
<dbReference type="Gene3D" id="1.20.1280.50">
    <property type="match status" value="1"/>
</dbReference>
<evidence type="ECO:0000313" key="8">
    <source>
        <dbReference type="Proteomes" id="UP000284706"/>
    </source>
</evidence>
<dbReference type="InParanoid" id="A0A409VKG5"/>
<organism evidence="7 8">
    <name type="scientific">Gymnopilus dilepis</name>
    <dbReference type="NCBI Taxonomy" id="231916"/>
    <lineage>
        <taxon>Eukaryota</taxon>
        <taxon>Fungi</taxon>
        <taxon>Dikarya</taxon>
        <taxon>Basidiomycota</taxon>
        <taxon>Agaricomycotina</taxon>
        <taxon>Agaricomycetes</taxon>
        <taxon>Agaricomycetidae</taxon>
        <taxon>Agaricales</taxon>
        <taxon>Agaricineae</taxon>
        <taxon>Hymenogastraceae</taxon>
        <taxon>Gymnopilus</taxon>
    </lineage>
</organism>
<feature type="repeat" description="WD" evidence="4">
    <location>
        <begin position="580"/>
        <end position="621"/>
    </location>
</feature>
<evidence type="ECO:0000256" key="1">
    <source>
        <dbReference type="ARBA" id="ARBA00022490"/>
    </source>
</evidence>
<dbReference type="STRING" id="231916.A0A409VKG5"/>
<sequence length="727" mass="80795">MGIEKAPAAQQTRKKGRTRNESLISRARQPADNQLDVLQHPSQASQSERHDIPVAPPPRSERAIPTAAATSQPSTSLTDPQHPANRHQQILSFLNDCTPEELLFISQTVTPLLKRDFVSYLPLELAFHILSFIDEPKTLTRASRVSRNWYRIVRDEVVWRRMCYIHGFNDWDEDKVEAMLERERWKARENGQGEGERNHRRSSDTFSFRRHFKKSYIIRSNWRNGGDLLSTHRLPIISPDNGTVTSLALDSDWVVVGLASSMIKLYRASTGVLFRTLVGHDSGVWGVCLSDSASRSRLARKKKKKGGFQSREGEDNHPESSSRPSTGDALPRGLSDGTHVMPDESLEHLVPAALKKALGFDLSDASDSSEASNTDDDLRRMSEAASDEFALPGQPQVAPAYQSARSRRKGKQHIDIEPNGAEEADEMLSSRSLPVTMSSSSRGWGQPHAIVVSGGCDKTLRVWDADSGHCIYVLHGHSATIRCIRVLDKRPIAVTGSRDSSLRVWNIKYGRCLRILDGHDQSVRCLDVWNIDTGECLHVLSGHYHQVYCVAFDGNMIASGGLDTTVRVWDAETGQCMALLQGHTALVCQLQLSFANNLLVTGGSDGRVITFSLSSYEPLHRLAAHDSSVTALQFDKDFLVTGGNDGRVRLYETQTGNFIREISEPSESVWQVAFIKELCAVMCKRAGKTVVELWSLGPKTAKMRRKARKAALQPETGISTGSRPKWS</sequence>